<evidence type="ECO:0000256" key="5">
    <source>
        <dbReference type="RuleBase" id="RU004168"/>
    </source>
</evidence>
<dbReference type="AlphaFoldDB" id="A0A396ZE48"/>
<comment type="similarity">
    <text evidence="1 5">Belongs to the acylphosphatase family.</text>
</comment>
<dbReference type="PANTHER" id="PTHR47268">
    <property type="entry name" value="ACYLPHOSPHATASE"/>
    <property type="match status" value="1"/>
</dbReference>
<organism evidence="8 9">
    <name type="scientific">Leptospira stimsonii</name>
    <dbReference type="NCBI Taxonomy" id="2202203"/>
    <lineage>
        <taxon>Bacteria</taxon>
        <taxon>Pseudomonadati</taxon>
        <taxon>Spirochaetota</taxon>
        <taxon>Spirochaetia</taxon>
        <taxon>Leptospirales</taxon>
        <taxon>Leptospiraceae</taxon>
        <taxon>Leptospira</taxon>
    </lineage>
</organism>
<dbReference type="GO" id="GO:0003998">
    <property type="term" value="F:acylphosphatase activity"/>
    <property type="evidence" value="ECO:0007669"/>
    <property type="project" value="UniProtKB-EC"/>
</dbReference>
<dbReference type="InterPro" id="IPR001792">
    <property type="entry name" value="Acylphosphatase-like_dom"/>
</dbReference>
<evidence type="ECO:0000313" key="8">
    <source>
        <dbReference type="EMBL" id="RHX91758.1"/>
    </source>
</evidence>
<sequence length="95" mass="10818">MASKNNVRAKILVRGKVQGVGFRYYILQRAQECRLSGFTQNLPGGEVETVVEGDKMFIEDLYKAIQRGPKGSEVKEAVIHWEEAKGNFRTFEIKK</sequence>
<evidence type="ECO:0000256" key="3">
    <source>
        <dbReference type="ARBA" id="ARBA00047645"/>
    </source>
</evidence>
<dbReference type="PANTHER" id="PTHR47268:SF4">
    <property type="entry name" value="ACYLPHOSPHATASE"/>
    <property type="match status" value="1"/>
</dbReference>
<evidence type="ECO:0000256" key="2">
    <source>
        <dbReference type="ARBA" id="ARBA00012150"/>
    </source>
</evidence>
<dbReference type="InterPro" id="IPR017968">
    <property type="entry name" value="Acylphosphatase_CS"/>
</dbReference>
<name>A0A396ZE48_9LEPT</name>
<dbReference type="Proteomes" id="UP000266669">
    <property type="component" value="Unassembled WGS sequence"/>
</dbReference>
<dbReference type="PROSITE" id="PS00150">
    <property type="entry name" value="ACYLPHOSPHATASE_1"/>
    <property type="match status" value="1"/>
</dbReference>
<dbReference type="Pfam" id="PF00708">
    <property type="entry name" value="Acylphosphatase"/>
    <property type="match status" value="1"/>
</dbReference>
<dbReference type="SUPFAM" id="SSF54975">
    <property type="entry name" value="Acylphosphatase/BLUF domain-like"/>
    <property type="match status" value="1"/>
</dbReference>
<accession>A0A396ZE48</accession>
<proteinExistence type="inferred from homology"/>
<dbReference type="InterPro" id="IPR036046">
    <property type="entry name" value="Acylphosphatase-like_dom_sf"/>
</dbReference>
<dbReference type="EMBL" id="QHCS01000003">
    <property type="protein sequence ID" value="RHX85245.1"/>
    <property type="molecule type" value="Genomic_DNA"/>
</dbReference>
<gene>
    <name evidence="8" type="ORF">DLM75_00435</name>
    <name evidence="7" type="ORF">DLM78_14085</name>
</gene>
<evidence type="ECO:0000313" key="9">
    <source>
        <dbReference type="Proteomes" id="UP000265798"/>
    </source>
</evidence>
<dbReference type="RefSeq" id="WP_118966611.1">
    <property type="nucleotide sequence ID" value="NZ_QHCS01000003.1"/>
</dbReference>
<evidence type="ECO:0000256" key="4">
    <source>
        <dbReference type="PROSITE-ProRule" id="PRU00520"/>
    </source>
</evidence>
<protein>
    <recommendedName>
        <fullName evidence="2 4">acylphosphatase</fullName>
        <ecNumber evidence="2 4">3.6.1.7</ecNumber>
    </recommendedName>
</protein>
<reference evidence="9 10" key="1">
    <citation type="submission" date="2018-05" db="EMBL/GenBank/DDBJ databases">
        <title>Leptospira yasudae sp. nov. and Leptospira stimsonii sp. nov., two pathogenic species of the genus Leptospira isolated from environmental sources.</title>
        <authorList>
            <person name="Casanovas-Massana A."/>
            <person name="Hamond C."/>
            <person name="Santos L.A."/>
            <person name="Hacker K.P."/>
            <person name="Balassiano I."/>
            <person name="Medeiros M.A."/>
            <person name="Reis M.G."/>
            <person name="Ko A.I."/>
            <person name="Wunder E.A."/>
        </authorList>
    </citation>
    <scope>NUCLEOTIDE SEQUENCE [LARGE SCALE GENOMIC DNA]</scope>
    <source>
        <strain evidence="10">AMB6-RJ</strain>
        <strain evidence="9">Yale</strain>
    </source>
</reference>
<evidence type="ECO:0000256" key="1">
    <source>
        <dbReference type="ARBA" id="ARBA00005614"/>
    </source>
</evidence>
<comment type="caution">
    <text evidence="8">The sequence shown here is derived from an EMBL/GenBank/DDBJ whole genome shotgun (WGS) entry which is preliminary data.</text>
</comment>
<dbReference type="EC" id="3.6.1.7" evidence="2 4"/>
<feature type="active site" evidence="4">
    <location>
        <position position="41"/>
    </location>
</feature>
<evidence type="ECO:0000313" key="7">
    <source>
        <dbReference type="EMBL" id="RHX85245.1"/>
    </source>
</evidence>
<evidence type="ECO:0000259" key="6">
    <source>
        <dbReference type="PROSITE" id="PS51160"/>
    </source>
</evidence>
<feature type="active site" evidence="4">
    <location>
        <position position="23"/>
    </location>
</feature>
<comment type="catalytic activity">
    <reaction evidence="3 4">
        <text>an acyl phosphate + H2O = a carboxylate + phosphate + H(+)</text>
        <dbReference type="Rhea" id="RHEA:14965"/>
        <dbReference type="ChEBI" id="CHEBI:15377"/>
        <dbReference type="ChEBI" id="CHEBI:15378"/>
        <dbReference type="ChEBI" id="CHEBI:29067"/>
        <dbReference type="ChEBI" id="CHEBI:43474"/>
        <dbReference type="ChEBI" id="CHEBI:59918"/>
        <dbReference type="EC" id="3.6.1.7"/>
    </reaction>
</comment>
<dbReference type="OrthoDB" id="9808093at2"/>
<feature type="domain" description="Acylphosphatase-like" evidence="6">
    <location>
        <begin position="8"/>
        <end position="95"/>
    </location>
</feature>
<dbReference type="EMBL" id="QHCT01000001">
    <property type="protein sequence ID" value="RHX91758.1"/>
    <property type="molecule type" value="Genomic_DNA"/>
</dbReference>
<dbReference type="Gene3D" id="3.30.70.100">
    <property type="match status" value="1"/>
</dbReference>
<reference evidence="8" key="2">
    <citation type="journal article" date="2020" name="Int. J. Syst. Evol. Microbiol.">
        <title>Leptospira yasudae sp. nov. and Leptospira stimsonii sp. nov., two new species of the pathogenic group isolated from environmental sources.</title>
        <authorList>
            <person name="Casanovas-Massana A."/>
            <person name="Hamond C."/>
            <person name="Santos L.A."/>
            <person name="de Oliveira D."/>
            <person name="Hacker K.P."/>
            <person name="Balassiano I."/>
            <person name="Costa F."/>
            <person name="Medeiros M.A."/>
            <person name="Reis M.G."/>
            <person name="Ko A.I."/>
            <person name="Wunder E.A."/>
        </authorList>
    </citation>
    <scope>NUCLEOTIDE SEQUENCE</scope>
    <source>
        <strain evidence="7">AMB6-RJ</strain>
        <strain evidence="8">Yale</strain>
    </source>
</reference>
<evidence type="ECO:0000313" key="10">
    <source>
        <dbReference type="Proteomes" id="UP000266669"/>
    </source>
</evidence>
<dbReference type="InterPro" id="IPR020456">
    <property type="entry name" value="Acylphosphatase"/>
</dbReference>
<dbReference type="Proteomes" id="UP000265798">
    <property type="component" value="Unassembled WGS sequence"/>
</dbReference>
<keyword evidence="4" id="KW-0378">Hydrolase</keyword>
<dbReference type="PROSITE" id="PS51160">
    <property type="entry name" value="ACYLPHOSPHATASE_3"/>
    <property type="match status" value="1"/>
</dbReference>